<evidence type="ECO:0008006" key="6">
    <source>
        <dbReference type="Google" id="ProtNLM"/>
    </source>
</evidence>
<reference evidence="5" key="1">
    <citation type="submission" date="2018-05" db="EMBL/GenBank/DDBJ databases">
        <authorList>
            <person name="Lanie J.A."/>
            <person name="Ng W.-L."/>
            <person name="Kazmierczak K.M."/>
            <person name="Andrzejewski T.M."/>
            <person name="Davidsen T.M."/>
            <person name="Wayne K.J."/>
            <person name="Tettelin H."/>
            <person name="Glass J.I."/>
            <person name="Rusch D."/>
            <person name="Podicherti R."/>
            <person name="Tsui H.-C.T."/>
            <person name="Winkler M.E."/>
        </authorList>
    </citation>
    <scope>NUCLEOTIDE SEQUENCE</scope>
</reference>
<dbReference type="Pfam" id="PF08245">
    <property type="entry name" value="Mur_ligase_M"/>
    <property type="match status" value="1"/>
</dbReference>
<dbReference type="NCBIfam" id="NF001126">
    <property type="entry name" value="PRK00139.1-4"/>
    <property type="match status" value="1"/>
</dbReference>
<evidence type="ECO:0000313" key="5">
    <source>
        <dbReference type="EMBL" id="SUZ80611.1"/>
    </source>
</evidence>
<dbReference type="Gene3D" id="3.40.1190.10">
    <property type="entry name" value="Mur-like, catalytic domain"/>
    <property type="match status" value="1"/>
</dbReference>
<sequence>MPGDLFIAIEGASFDGHDFVDEAFRRGAVAICAERRIAGSFDIPIVVDPSVAARVGAIAGRFYDQPSARMFCIGVTGTNGKTSIAHHCAALMERTGFMGTIGWGNIENLRPSLLTTENAITVHKRLRCLVSMQQRSVAMEVSSHALDQNRVADVLFDMAVFSNLSRDHIDYHGSMDEYALAKQRLFEFGGLTAAVINADELFGRELISRLRARGLTCVTYGTTQETDVSWIVESYTRDGIYGKWYTKWGEADFDLPVIGHFSVSNVAAALGVALHRGYELSEINDLLNHLPKVPGRMEIYRVDGKPAVVVDYAHTPEALSLALSATRTHLGGRLICVFGCGGDRDQGKRQMMGAAVADQADMAIVTADNPRSEKVDVINEQIVEGFGNWDAYRLIPDRGAAVYEALQSASSDDVVLIAGKGHETTQEINGEKKIFDDRDFVKNVLGLTE</sequence>
<dbReference type="EMBL" id="UINC01001434">
    <property type="protein sequence ID" value="SUZ80611.1"/>
    <property type="molecule type" value="Genomic_DNA"/>
</dbReference>
<dbReference type="GO" id="GO:0005524">
    <property type="term" value="F:ATP binding"/>
    <property type="evidence" value="ECO:0007669"/>
    <property type="project" value="InterPro"/>
</dbReference>
<dbReference type="SUPFAM" id="SSF53244">
    <property type="entry name" value="MurD-like peptide ligases, peptide-binding domain"/>
    <property type="match status" value="1"/>
</dbReference>
<dbReference type="InterPro" id="IPR036615">
    <property type="entry name" value="Mur_ligase_C_dom_sf"/>
</dbReference>
<accession>A0A381QMN8</accession>
<dbReference type="GO" id="GO:0008360">
    <property type="term" value="P:regulation of cell shape"/>
    <property type="evidence" value="ECO:0007669"/>
    <property type="project" value="InterPro"/>
</dbReference>
<dbReference type="Gene3D" id="3.40.1390.10">
    <property type="entry name" value="MurE/MurF, N-terminal domain"/>
    <property type="match status" value="1"/>
</dbReference>
<evidence type="ECO:0000259" key="2">
    <source>
        <dbReference type="Pfam" id="PF01225"/>
    </source>
</evidence>
<dbReference type="Pfam" id="PF02875">
    <property type="entry name" value="Mur_ligase_C"/>
    <property type="match status" value="1"/>
</dbReference>
<dbReference type="Gene3D" id="3.90.190.20">
    <property type="entry name" value="Mur ligase, C-terminal domain"/>
    <property type="match status" value="1"/>
</dbReference>
<dbReference type="InterPro" id="IPR036565">
    <property type="entry name" value="Mur-like_cat_sf"/>
</dbReference>
<dbReference type="SUPFAM" id="SSF63418">
    <property type="entry name" value="MurE/MurF N-terminal domain"/>
    <property type="match status" value="1"/>
</dbReference>
<gene>
    <name evidence="5" type="ORF">METZ01_LOCUS33465</name>
</gene>
<comment type="similarity">
    <text evidence="1">Belongs to the MurCDEF family. MurE subfamily.</text>
</comment>
<feature type="domain" description="Mur ligase N-terminal catalytic" evidence="2">
    <location>
        <begin position="2"/>
        <end position="37"/>
    </location>
</feature>
<protein>
    <recommendedName>
        <fullName evidence="6">Mur ligase central domain-containing protein</fullName>
    </recommendedName>
</protein>
<proteinExistence type="inferred from homology"/>
<dbReference type="InterPro" id="IPR004101">
    <property type="entry name" value="Mur_ligase_C"/>
</dbReference>
<dbReference type="SUPFAM" id="SSF53623">
    <property type="entry name" value="MurD-like peptide ligases, catalytic domain"/>
    <property type="match status" value="1"/>
</dbReference>
<name>A0A381QMN8_9ZZZZ</name>
<evidence type="ECO:0000259" key="3">
    <source>
        <dbReference type="Pfam" id="PF02875"/>
    </source>
</evidence>
<feature type="domain" description="Mur ligase C-terminal" evidence="3">
    <location>
        <begin position="295"/>
        <end position="421"/>
    </location>
</feature>
<dbReference type="PANTHER" id="PTHR23135:SF4">
    <property type="entry name" value="UDP-N-ACETYLMURAMOYL-L-ALANYL-D-GLUTAMATE--2,6-DIAMINOPIMELATE LIGASE MURE HOMOLOG, CHLOROPLASTIC"/>
    <property type="match status" value="1"/>
</dbReference>
<dbReference type="AlphaFoldDB" id="A0A381QMN8"/>
<feature type="domain" description="Mur ligase central" evidence="4">
    <location>
        <begin position="75"/>
        <end position="273"/>
    </location>
</feature>
<dbReference type="GO" id="GO:0051301">
    <property type="term" value="P:cell division"/>
    <property type="evidence" value="ECO:0007669"/>
    <property type="project" value="InterPro"/>
</dbReference>
<organism evidence="5">
    <name type="scientific">marine metagenome</name>
    <dbReference type="NCBI Taxonomy" id="408172"/>
    <lineage>
        <taxon>unclassified sequences</taxon>
        <taxon>metagenomes</taxon>
        <taxon>ecological metagenomes</taxon>
    </lineage>
</organism>
<dbReference type="Pfam" id="PF01225">
    <property type="entry name" value="Mur_ligase"/>
    <property type="match status" value="1"/>
</dbReference>
<dbReference type="GO" id="GO:0016881">
    <property type="term" value="F:acid-amino acid ligase activity"/>
    <property type="evidence" value="ECO:0007669"/>
    <property type="project" value="InterPro"/>
</dbReference>
<dbReference type="PANTHER" id="PTHR23135">
    <property type="entry name" value="MUR LIGASE FAMILY MEMBER"/>
    <property type="match status" value="1"/>
</dbReference>
<dbReference type="InterPro" id="IPR013221">
    <property type="entry name" value="Mur_ligase_cen"/>
</dbReference>
<evidence type="ECO:0000259" key="4">
    <source>
        <dbReference type="Pfam" id="PF08245"/>
    </source>
</evidence>
<dbReference type="NCBIfam" id="TIGR01085">
    <property type="entry name" value="murE"/>
    <property type="match status" value="1"/>
</dbReference>
<dbReference type="InterPro" id="IPR005761">
    <property type="entry name" value="UDP-N-AcMur-Glu-dNH2Pim_ligase"/>
</dbReference>
<dbReference type="HAMAP" id="MF_00208">
    <property type="entry name" value="MurE"/>
    <property type="match status" value="1"/>
</dbReference>
<evidence type="ECO:0000256" key="1">
    <source>
        <dbReference type="ARBA" id="ARBA00005898"/>
    </source>
</evidence>
<dbReference type="InterPro" id="IPR000713">
    <property type="entry name" value="Mur_ligase_N"/>
</dbReference>
<dbReference type="GO" id="GO:0005737">
    <property type="term" value="C:cytoplasm"/>
    <property type="evidence" value="ECO:0007669"/>
    <property type="project" value="InterPro"/>
</dbReference>
<dbReference type="InterPro" id="IPR035911">
    <property type="entry name" value="MurE/MurF_N"/>
</dbReference>